<dbReference type="GO" id="GO:0012505">
    <property type="term" value="C:endomembrane system"/>
    <property type="evidence" value="ECO:0007669"/>
    <property type="project" value="UniProtKB-ARBA"/>
</dbReference>
<dbReference type="Pfam" id="PF04178">
    <property type="entry name" value="Got1"/>
    <property type="match status" value="1"/>
</dbReference>
<dbReference type="GO" id="GO:0016192">
    <property type="term" value="P:vesicle-mediated transport"/>
    <property type="evidence" value="ECO:0007669"/>
    <property type="project" value="InterPro"/>
</dbReference>
<keyword evidence="4 9" id="KW-0812">Transmembrane</keyword>
<dbReference type="InterPro" id="IPR011691">
    <property type="entry name" value="Vesicle_transpt_SFT2"/>
</dbReference>
<accession>A0AA35XC09</accession>
<dbReference type="Proteomes" id="UP001174909">
    <property type="component" value="Unassembled WGS sequence"/>
</dbReference>
<evidence type="ECO:0000313" key="10">
    <source>
        <dbReference type="EMBL" id="CAI8045342.1"/>
    </source>
</evidence>
<evidence type="ECO:0000256" key="2">
    <source>
        <dbReference type="ARBA" id="ARBA00004141"/>
    </source>
</evidence>
<evidence type="ECO:0000256" key="4">
    <source>
        <dbReference type="ARBA" id="ARBA00022692"/>
    </source>
</evidence>
<protein>
    <recommendedName>
        <fullName evidence="9">Vesicle transport protein</fullName>
    </recommendedName>
</protein>
<evidence type="ECO:0000256" key="3">
    <source>
        <dbReference type="ARBA" id="ARBA00022448"/>
    </source>
</evidence>
<dbReference type="AlphaFoldDB" id="A0AA35XC09"/>
<evidence type="ECO:0000256" key="8">
    <source>
        <dbReference type="ARBA" id="ARBA00025800"/>
    </source>
</evidence>
<evidence type="ECO:0000256" key="7">
    <source>
        <dbReference type="ARBA" id="ARBA00023136"/>
    </source>
</evidence>
<dbReference type="GO" id="GO:0005737">
    <property type="term" value="C:cytoplasm"/>
    <property type="evidence" value="ECO:0007669"/>
    <property type="project" value="UniProtKB-ARBA"/>
</dbReference>
<evidence type="ECO:0000256" key="5">
    <source>
        <dbReference type="ARBA" id="ARBA00022927"/>
    </source>
</evidence>
<feature type="transmembrane region" description="Helical" evidence="9">
    <location>
        <begin position="128"/>
        <end position="146"/>
    </location>
</feature>
<keyword evidence="3 9" id="KW-0813">Transport</keyword>
<comment type="similarity">
    <text evidence="8 9">Belongs to the SFT2 family.</text>
</comment>
<dbReference type="PANTHER" id="PTHR23137">
    <property type="entry name" value="VESICLE TRANSPORT PROTEIN-RELATED"/>
    <property type="match status" value="1"/>
</dbReference>
<name>A0AA35XC09_GEOBA</name>
<comment type="subcellular location">
    <subcellularLocation>
        <location evidence="2 9">Membrane</location>
        <topology evidence="2 9">Multi-pass membrane protein</topology>
    </subcellularLocation>
</comment>
<comment type="caution">
    <text evidence="10">The sequence shown here is derived from an EMBL/GenBank/DDBJ whole genome shotgun (WGS) entry which is preliminary data.</text>
</comment>
<keyword evidence="6 9" id="KW-1133">Transmembrane helix</keyword>
<dbReference type="InterPro" id="IPR007305">
    <property type="entry name" value="Vesicle_transpt_Got1/SFT2"/>
</dbReference>
<comment type="function">
    <text evidence="1 9">May be involved in fusion of retrograde transport vesicles derived from an endocytic compartment with the Golgi complex.</text>
</comment>
<evidence type="ECO:0000256" key="1">
    <source>
        <dbReference type="ARBA" id="ARBA00003566"/>
    </source>
</evidence>
<proteinExistence type="inferred from homology"/>
<dbReference type="EMBL" id="CASHTH010003464">
    <property type="protein sequence ID" value="CAI8045342.1"/>
    <property type="molecule type" value="Genomic_DNA"/>
</dbReference>
<gene>
    <name evidence="10" type="ORF">GBAR_LOCUS25082</name>
</gene>
<sequence>MEGSMKSLRRTFTGEEEKETDYVRQAFDGFSCLSWKQKVIGFIVSILLAATFSIVGCVLAFLSPPLFAVLFTIGTICGIASTLFLVGPISQAKKICSSGDVTASVIKISSIVVLVLMIALVFCAVFWWNVWPVAVLFCIVEFIALIV</sequence>
<keyword evidence="7 9" id="KW-0472">Membrane</keyword>
<reference evidence="10" key="1">
    <citation type="submission" date="2023-03" db="EMBL/GenBank/DDBJ databases">
        <authorList>
            <person name="Steffen K."/>
            <person name="Cardenas P."/>
        </authorList>
    </citation>
    <scope>NUCLEOTIDE SEQUENCE</scope>
</reference>
<evidence type="ECO:0000256" key="9">
    <source>
        <dbReference type="RuleBase" id="RU363111"/>
    </source>
</evidence>
<feature type="transmembrane region" description="Helical" evidence="9">
    <location>
        <begin position="101"/>
        <end position="122"/>
    </location>
</feature>
<evidence type="ECO:0000313" key="11">
    <source>
        <dbReference type="Proteomes" id="UP001174909"/>
    </source>
</evidence>
<dbReference type="GO" id="GO:0015031">
    <property type="term" value="P:protein transport"/>
    <property type="evidence" value="ECO:0007669"/>
    <property type="project" value="UniProtKB-KW"/>
</dbReference>
<keyword evidence="5 9" id="KW-0653">Protein transport</keyword>
<evidence type="ECO:0000256" key="6">
    <source>
        <dbReference type="ARBA" id="ARBA00022989"/>
    </source>
</evidence>
<dbReference type="GO" id="GO:0016020">
    <property type="term" value="C:membrane"/>
    <property type="evidence" value="ECO:0007669"/>
    <property type="project" value="UniProtKB-SubCell"/>
</dbReference>
<feature type="transmembrane region" description="Helical" evidence="9">
    <location>
        <begin position="68"/>
        <end position="89"/>
    </location>
</feature>
<feature type="transmembrane region" description="Helical" evidence="9">
    <location>
        <begin position="39"/>
        <end position="62"/>
    </location>
</feature>
<organism evidence="10 11">
    <name type="scientific">Geodia barretti</name>
    <name type="common">Barrett's horny sponge</name>
    <dbReference type="NCBI Taxonomy" id="519541"/>
    <lineage>
        <taxon>Eukaryota</taxon>
        <taxon>Metazoa</taxon>
        <taxon>Porifera</taxon>
        <taxon>Demospongiae</taxon>
        <taxon>Heteroscleromorpha</taxon>
        <taxon>Tetractinellida</taxon>
        <taxon>Astrophorina</taxon>
        <taxon>Geodiidae</taxon>
        <taxon>Geodia</taxon>
    </lineage>
</organism>
<keyword evidence="11" id="KW-1185">Reference proteome</keyword>
<dbReference type="PANTHER" id="PTHR23137:SF6">
    <property type="entry name" value="VESICLE TRANSPORT PROTEIN"/>
    <property type="match status" value="1"/>
</dbReference>